<name>A0A9W6B7J7_9FLAO</name>
<dbReference type="Gene3D" id="1.10.260.40">
    <property type="entry name" value="lambda repressor-like DNA-binding domains"/>
    <property type="match status" value="1"/>
</dbReference>
<protein>
    <submittedName>
        <fullName evidence="2">Transcriptional regulator</fullName>
    </submittedName>
</protein>
<accession>A0A9W6B7J7</accession>
<dbReference type="InterPro" id="IPR010982">
    <property type="entry name" value="Lambda_DNA-bd_dom_sf"/>
</dbReference>
<evidence type="ECO:0000259" key="1">
    <source>
        <dbReference type="PROSITE" id="PS50943"/>
    </source>
</evidence>
<dbReference type="SMART" id="SM00530">
    <property type="entry name" value="HTH_XRE"/>
    <property type="match status" value="1"/>
</dbReference>
<gene>
    <name evidence="2" type="ORF">NBRC110019_30220</name>
</gene>
<dbReference type="Proteomes" id="UP001143545">
    <property type="component" value="Unassembled WGS sequence"/>
</dbReference>
<organism evidence="2 3">
    <name type="scientific">Neptunitalea chrysea</name>
    <dbReference type="NCBI Taxonomy" id="1647581"/>
    <lineage>
        <taxon>Bacteria</taxon>
        <taxon>Pseudomonadati</taxon>
        <taxon>Bacteroidota</taxon>
        <taxon>Flavobacteriia</taxon>
        <taxon>Flavobacteriales</taxon>
        <taxon>Flavobacteriaceae</taxon>
        <taxon>Neptunitalea</taxon>
    </lineage>
</organism>
<dbReference type="InterPro" id="IPR001387">
    <property type="entry name" value="Cro/C1-type_HTH"/>
</dbReference>
<evidence type="ECO:0000313" key="3">
    <source>
        <dbReference type="Proteomes" id="UP001143545"/>
    </source>
</evidence>
<evidence type="ECO:0000313" key="2">
    <source>
        <dbReference type="EMBL" id="GLB53981.1"/>
    </source>
</evidence>
<comment type="caution">
    <text evidence="2">The sequence shown here is derived from an EMBL/GenBank/DDBJ whole genome shotgun (WGS) entry which is preliminary data.</text>
</comment>
<dbReference type="SUPFAM" id="SSF47413">
    <property type="entry name" value="lambda repressor-like DNA-binding domains"/>
    <property type="match status" value="1"/>
</dbReference>
<dbReference type="CDD" id="cd00093">
    <property type="entry name" value="HTH_XRE"/>
    <property type="match status" value="1"/>
</dbReference>
<reference evidence="2" key="1">
    <citation type="submission" date="2022-07" db="EMBL/GenBank/DDBJ databases">
        <title>Taxonomy of Novel Oxalotrophic and Methylotrophic Bacteria.</title>
        <authorList>
            <person name="Sahin N."/>
            <person name="Tani A."/>
        </authorList>
    </citation>
    <scope>NUCLEOTIDE SEQUENCE</scope>
    <source>
        <strain evidence="2">AM327</strain>
    </source>
</reference>
<feature type="domain" description="HTH cro/C1-type" evidence="1">
    <location>
        <begin position="17"/>
        <end position="71"/>
    </location>
</feature>
<dbReference type="EMBL" id="BRVP01000029">
    <property type="protein sequence ID" value="GLB53981.1"/>
    <property type="molecule type" value="Genomic_DNA"/>
</dbReference>
<dbReference type="Pfam" id="PF01381">
    <property type="entry name" value="HTH_3"/>
    <property type="match status" value="1"/>
</dbReference>
<sequence>MNKKALKKGQLALTKTLYSLRMGAGLKQTDLADILDVPQSFVSKIETGERGLDLVELKIVVEAMGATLSEFVAEFEKNVNESK</sequence>
<keyword evidence="3" id="KW-1185">Reference proteome</keyword>
<dbReference type="RefSeq" id="WP_281756316.1">
    <property type="nucleotide sequence ID" value="NZ_BRVP01000029.1"/>
</dbReference>
<proteinExistence type="predicted"/>
<dbReference type="AlphaFoldDB" id="A0A9W6B7J7"/>
<dbReference type="PROSITE" id="PS50943">
    <property type="entry name" value="HTH_CROC1"/>
    <property type="match status" value="1"/>
</dbReference>
<dbReference type="GO" id="GO:0003677">
    <property type="term" value="F:DNA binding"/>
    <property type="evidence" value="ECO:0007669"/>
    <property type="project" value="InterPro"/>
</dbReference>